<keyword evidence="4" id="KW-0143">Chaperone</keyword>
<dbReference type="InterPro" id="IPR025734">
    <property type="entry name" value="EspG"/>
</dbReference>
<evidence type="ECO:0000256" key="2">
    <source>
        <dbReference type="ARBA" id="ARBA00006411"/>
    </source>
</evidence>
<dbReference type="GO" id="GO:0005737">
    <property type="term" value="C:cytoplasm"/>
    <property type="evidence" value="ECO:0007669"/>
    <property type="project" value="UniProtKB-SubCell"/>
</dbReference>
<dbReference type="HOGENOM" id="CLU_073321_1_0_11"/>
<accession>A4T4Y7</accession>
<sequence>MAYVGVRRFARVRQSYGADRRGRCRMTAPLFADGEPTHYDDVVGVELTIDGMLVIADLLHLVDFPLALGIRPNIPYEEQRKVVWDQVTHDLTAQGILTAYGDPHPEVAAMVDALSRADRTLDCRWWRRDVGGKMVRFVVCRKGDRHVVAARDDDMLVLQRVAPQIGLAAMVNVVIGAGAPANVEPLTGLAAELAEARSAEQLGRYGQPPHSAKIYAEASASPDSWVEITANERHPGGTYSQAGVGAGVLDSSHGRIVSIPRRVNGDLYGSFLPGTPENLQRALDGLIEFLPSATWFEHRDAAEGPVDE</sequence>
<evidence type="ECO:0000256" key="1">
    <source>
        <dbReference type="ARBA" id="ARBA00004496"/>
    </source>
</evidence>
<organism evidence="5">
    <name type="scientific">Mycolicibacterium gilvum (strain PYR-GCK)</name>
    <name type="common">Mycobacterium gilvum (strain PYR-GCK)</name>
    <dbReference type="NCBI Taxonomy" id="350054"/>
    <lineage>
        <taxon>Bacteria</taxon>
        <taxon>Bacillati</taxon>
        <taxon>Actinomycetota</taxon>
        <taxon>Actinomycetes</taxon>
        <taxon>Mycobacteriales</taxon>
        <taxon>Mycobacteriaceae</taxon>
        <taxon>Mycolicibacterium</taxon>
    </lineage>
</organism>
<evidence type="ECO:0000313" key="5">
    <source>
        <dbReference type="EMBL" id="ABP43260.1"/>
    </source>
</evidence>
<dbReference type="AlphaFoldDB" id="A4T4Y7"/>
<protein>
    <recommendedName>
        <fullName evidence="6">ESX-1 secretion-associated protein EspG1</fullName>
    </recommendedName>
</protein>
<dbReference type="eggNOG" id="ENOG502ZNK2">
    <property type="taxonomic scope" value="Bacteria"/>
</dbReference>
<reference evidence="5" key="1">
    <citation type="submission" date="2007-04" db="EMBL/GenBank/DDBJ databases">
        <authorList>
            <consortium name="US DOE Joint Genome Institute"/>
            <person name="Copeland A."/>
            <person name="Lucas S."/>
            <person name="Lapidus A."/>
            <person name="Barry K."/>
            <person name="Detter J.C."/>
            <person name="Glavina del Rio T."/>
            <person name="Hammon N."/>
            <person name="Israni S."/>
            <person name="Dalin E."/>
            <person name="Tice H."/>
            <person name="Pitluck S."/>
            <person name="Chain P."/>
            <person name="Malfatti S."/>
            <person name="Shin M."/>
            <person name="Vergez L."/>
            <person name="Schmutz J."/>
            <person name="Larimer F."/>
            <person name="Land M."/>
            <person name="Hauser L."/>
            <person name="Kyrpides N."/>
            <person name="Mikhailova N."/>
            <person name="Miller C."/>
            <person name="Richardson P."/>
        </authorList>
    </citation>
    <scope>NUCLEOTIDE SEQUENCE</scope>
    <source>
        <strain evidence="5">PYR-GCK</strain>
    </source>
</reference>
<keyword evidence="3" id="KW-0963">Cytoplasm</keyword>
<reference evidence="5" key="2">
    <citation type="journal article" date="2013" name="PLoS ONE">
        <title>A Gene Expression Study of the Activities of Aromatic Ring-Cleavage Dioxygenases in Mycobacterium gilvum PYR-GCK to Changes in Salinity and pH during Pyrene Degradation.</title>
        <authorList>
            <person name="Badejo A.C."/>
            <person name="Badejo A.O."/>
            <person name="Shin K.H."/>
            <person name="Chai Y.G."/>
        </authorList>
    </citation>
    <scope>NUCLEOTIDE SEQUENCE [LARGE SCALE GENOMIC DNA]</scope>
    <source>
        <strain evidence="5">PYR-GCK</strain>
    </source>
</reference>
<dbReference type="Pfam" id="PF14011">
    <property type="entry name" value="ESX-1_EspG"/>
    <property type="match status" value="1"/>
</dbReference>
<evidence type="ECO:0000256" key="4">
    <source>
        <dbReference type="ARBA" id="ARBA00023186"/>
    </source>
</evidence>
<dbReference type="STRING" id="350054.Mflv_0775"/>
<evidence type="ECO:0008006" key="6">
    <source>
        <dbReference type="Google" id="ProtNLM"/>
    </source>
</evidence>
<evidence type="ECO:0000256" key="3">
    <source>
        <dbReference type="ARBA" id="ARBA00022490"/>
    </source>
</evidence>
<comment type="similarity">
    <text evidence="2">Belongs to the EspG family.</text>
</comment>
<dbReference type="KEGG" id="mgi:Mflv_0775"/>
<proteinExistence type="inferred from homology"/>
<name>A4T4Y7_MYCGI</name>
<comment type="subcellular location">
    <subcellularLocation>
        <location evidence="1">Cytoplasm</location>
    </subcellularLocation>
</comment>
<dbReference type="EMBL" id="CP000656">
    <property type="protein sequence ID" value="ABP43260.1"/>
    <property type="molecule type" value="Genomic_DNA"/>
</dbReference>
<gene>
    <name evidence="5" type="ordered locus">Mflv_0775</name>
</gene>